<dbReference type="EMBL" id="OU015567">
    <property type="protein sequence ID" value="CAG5111903.1"/>
    <property type="molecule type" value="Genomic_DNA"/>
</dbReference>
<evidence type="ECO:0000313" key="2">
    <source>
        <dbReference type="Proteomes" id="UP001158576"/>
    </source>
</evidence>
<organism evidence="1 2">
    <name type="scientific">Oikopleura dioica</name>
    <name type="common">Tunicate</name>
    <dbReference type="NCBI Taxonomy" id="34765"/>
    <lineage>
        <taxon>Eukaryota</taxon>
        <taxon>Metazoa</taxon>
        <taxon>Chordata</taxon>
        <taxon>Tunicata</taxon>
        <taxon>Appendicularia</taxon>
        <taxon>Copelata</taxon>
        <taxon>Oikopleuridae</taxon>
        <taxon>Oikopleura</taxon>
    </lineage>
</organism>
<accession>A0ABN7T281</accession>
<evidence type="ECO:0000313" key="1">
    <source>
        <dbReference type="EMBL" id="CAG5111903.1"/>
    </source>
</evidence>
<keyword evidence="2" id="KW-1185">Reference proteome</keyword>
<name>A0ABN7T281_OIKDI</name>
<proteinExistence type="predicted"/>
<gene>
    <name evidence="1" type="ORF">OKIOD_LOCUS14939</name>
</gene>
<sequence>MIIVRCENIEGIYTPRMAYENYEEAVEQCNSIGMRLIENLNFSKFREIDIDDDQIPVWERDFWLDKTVDDLGDLEKEQVQAKMNSTKVVTSYHPSGFMECYSQSIAYNSANFSEMRTYVCADDMLTDDGKLKIKNVITKKFADDCDYLPINKTFLDSFGVSEGKNRLEANIEVVSNWEVAANRELFSILTPTPENNENITWCWGSPKPLNRLVATFDENKQLNYKLISEEQQAKTLCEKKSA</sequence>
<protein>
    <submittedName>
        <fullName evidence="1">Oidioi.mRNA.OKI2018_I69.chr2.g6174.t1.cds</fullName>
    </submittedName>
</protein>
<reference evidence="1 2" key="1">
    <citation type="submission" date="2021-04" db="EMBL/GenBank/DDBJ databases">
        <authorList>
            <person name="Bliznina A."/>
        </authorList>
    </citation>
    <scope>NUCLEOTIDE SEQUENCE [LARGE SCALE GENOMIC DNA]</scope>
</reference>
<dbReference type="Proteomes" id="UP001158576">
    <property type="component" value="Chromosome 2"/>
</dbReference>